<evidence type="ECO:0000256" key="9">
    <source>
        <dbReference type="SAM" id="Coils"/>
    </source>
</evidence>
<proteinExistence type="inferred from homology"/>
<dbReference type="InterPro" id="IPR002490">
    <property type="entry name" value="V-ATPase_116kDa_su"/>
</dbReference>
<evidence type="ECO:0000256" key="3">
    <source>
        <dbReference type="ARBA" id="ARBA00022448"/>
    </source>
</evidence>
<dbReference type="GO" id="GO:0016471">
    <property type="term" value="C:vacuolar proton-transporting V-type ATPase complex"/>
    <property type="evidence" value="ECO:0007669"/>
    <property type="project" value="TreeGrafter"/>
</dbReference>
<evidence type="ECO:0000256" key="5">
    <source>
        <dbReference type="ARBA" id="ARBA00022989"/>
    </source>
</evidence>
<keyword evidence="6 8" id="KW-0406">Ion transport</keyword>
<dbReference type="GO" id="GO:0033179">
    <property type="term" value="C:proton-transporting V-type ATPase, V0 domain"/>
    <property type="evidence" value="ECO:0007669"/>
    <property type="project" value="InterPro"/>
</dbReference>
<dbReference type="GO" id="GO:0046961">
    <property type="term" value="F:proton-transporting ATPase activity, rotational mechanism"/>
    <property type="evidence" value="ECO:0007669"/>
    <property type="project" value="InterPro"/>
</dbReference>
<feature type="coiled-coil region" evidence="9">
    <location>
        <begin position="90"/>
        <end position="131"/>
    </location>
</feature>
<sequence>MGGCCPPMDLLRSEPMQLVQLIVPIESAHLTVSYLGDLGLFQFKDLNTDKSPFQRTYAAQIKKFGEMARKLRFFKDQMTKAGLTPSIKSISRADINVDDLEIKLVELEAELVELNANGEKLQRAYSELMESKIVLQKVGNFFMQLKVEQLQGIEKLNHRVLVKTL</sequence>
<evidence type="ECO:0000256" key="8">
    <source>
        <dbReference type="RuleBase" id="RU361189"/>
    </source>
</evidence>
<dbReference type="PANTHER" id="PTHR11629">
    <property type="entry name" value="VACUOLAR PROTON ATPASES"/>
    <property type="match status" value="1"/>
</dbReference>
<reference evidence="10 11" key="1">
    <citation type="journal article" date="2023" name="Hortic Res">
        <title>Pangenome of water caltrop reveals structural variations and asymmetric subgenome divergence after allopolyploidization.</title>
        <authorList>
            <person name="Zhang X."/>
            <person name="Chen Y."/>
            <person name="Wang L."/>
            <person name="Yuan Y."/>
            <person name="Fang M."/>
            <person name="Shi L."/>
            <person name="Lu R."/>
            <person name="Comes H.P."/>
            <person name="Ma Y."/>
            <person name="Chen Y."/>
            <person name="Huang G."/>
            <person name="Zhou Y."/>
            <person name="Zheng Z."/>
            <person name="Qiu Y."/>
        </authorList>
    </citation>
    <scope>NUCLEOTIDE SEQUENCE [LARGE SCALE GENOMIC DNA]</scope>
    <source>
        <strain evidence="10">F231</strain>
    </source>
</reference>
<comment type="function">
    <text evidence="8">Essential component of the vacuolar proton pump (V-ATPase), a multimeric enzyme that catalyzes the translocation of protons across the membranes. Required for assembly and activity of the V-ATPase.</text>
</comment>
<keyword evidence="11" id="KW-1185">Reference proteome</keyword>
<dbReference type="Proteomes" id="UP001346149">
    <property type="component" value="Unassembled WGS sequence"/>
</dbReference>
<accession>A0AAN7KUS7</accession>
<evidence type="ECO:0000256" key="2">
    <source>
        <dbReference type="ARBA" id="ARBA00009904"/>
    </source>
</evidence>
<keyword evidence="3 8" id="KW-0813">Transport</keyword>
<evidence type="ECO:0000256" key="7">
    <source>
        <dbReference type="ARBA" id="ARBA00023136"/>
    </source>
</evidence>
<comment type="similarity">
    <text evidence="2 8">Belongs to the V-ATPase 116 kDa subunit family.</text>
</comment>
<organism evidence="10 11">
    <name type="scientific">Trapa natans</name>
    <name type="common">Water chestnut</name>
    <dbReference type="NCBI Taxonomy" id="22666"/>
    <lineage>
        <taxon>Eukaryota</taxon>
        <taxon>Viridiplantae</taxon>
        <taxon>Streptophyta</taxon>
        <taxon>Embryophyta</taxon>
        <taxon>Tracheophyta</taxon>
        <taxon>Spermatophyta</taxon>
        <taxon>Magnoliopsida</taxon>
        <taxon>eudicotyledons</taxon>
        <taxon>Gunneridae</taxon>
        <taxon>Pentapetalae</taxon>
        <taxon>rosids</taxon>
        <taxon>malvids</taxon>
        <taxon>Myrtales</taxon>
        <taxon>Lythraceae</taxon>
        <taxon>Trapa</taxon>
    </lineage>
</organism>
<evidence type="ECO:0000256" key="6">
    <source>
        <dbReference type="ARBA" id="ARBA00023065"/>
    </source>
</evidence>
<comment type="subcellular location">
    <subcellularLocation>
        <location evidence="1">Membrane</location>
        <topology evidence="1">Multi-pass membrane protein</topology>
    </subcellularLocation>
</comment>
<evidence type="ECO:0000256" key="4">
    <source>
        <dbReference type="ARBA" id="ARBA00022692"/>
    </source>
</evidence>
<evidence type="ECO:0000313" key="10">
    <source>
        <dbReference type="EMBL" id="KAK4771764.1"/>
    </source>
</evidence>
<dbReference type="PANTHER" id="PTHR11629:SF112">
    <property type="entry name" value="V-TYPE PROTON ATPASE SUBUNIT A3"/>
    <property type="match status" value="1"/>
</dbReference>
<evidence type="ECO:0000313" key="11">
    <source>
        <dbReference type="Proteomes" id="UP001346149"/>
    </source>
</evidence>
<protein>
    <recommendedName>
        <fullName evidence="8">V-type proton ATPase subunit a</fullName>
    </recommendedName>
</protein>
<keyword evidence="7" id="KW-0472">Membrane</keyword>
<comment type="caution">
    <text evidence="10">The sequence shown here is derived from an EMBL/GenBank/DDBJ whole genome shotgun (WGS) entry which is preliminary data.</text>
</comment>
<dbReference type="GO" id="GO:0051117">
    <property type="term" value="F:ATPase binding"/>
    <property type="evidence" value="ECO:0007669"/>
    <property type="project" value="TreeGrafter"/>
</dbReference>
<evidence type="ECO:0000256" key="1">
    <source>
        <dbReference type="ARBA" id="ARBA00004141"/>
    </source>
</evidence>
<keyword evidence="4" id="KW-0812">Transmembrane</keyword>
<name>A0AAN7KUS7_TRANT</name>
<keyword evidence="9" id="KW-0175">Coiled coil</keyword>
<dbReference type="GO" id="GO:0007035">
    <property type="term" value="P:vacuolar acidification"/>
    <property type="evidence" value="ECO:0007669"/>
    <property type="project" value="TreeGrafter"/>
</dbReference>
<dbReference type="Pfam" id="PF01496">
    <property type="entry name" value="V_ATPase_I"/>
    <property type="match status" value="1"/>
</dbReference>
<keyword evidence="5" id="KW-1133">Transmembrane helix</keyword>
<dbReference type="AlphaFoldDB" id="A0AAN7KUS7"/>
<keyword evidence="8" id="KW-0375">Hydrogen ion transport</keyword>
<dbReference type="EMBL" id="JAXQNO010000020">
    <property type="protein sequence ID" value="KAK4771764.1"/>
    <property type="molecule type" value="Genomic_DNA"/>
</dbReference>
<gene>
    <name evidence="10" type="ORF">SAY86_013539</name>
</gene>